<feature type="transmembrane region" description="Helical" evidence="1">
    <location>
        <begin position="46"/>
        <end position="63"/>
    </location>
</feature>
<feature type="domain" description="VanZ-like" evidence="2">
    <location>
        <begin position="15"/>
        <end position="122"/>
    </location>
</feature>
<name>F5L889_CALTT</name>
<evidence type="ECO:0000256" key="1">
    <source>
        <dbReference type="SAM" id="Phobius"/>
    </source>
</evidence>
<dbReference type="AlphaFoldDB" id="F5L889"/>
<dbReference type="NCBIfam" id="NF037970">
    <property type="entry name" value="vanZ_1"/>
    <property type="match status" value="1"/>
</dbReference>
<keyword evidence="1" id="KW-0812">Transmembrane</keyword>
<keyword evidence="1" id="KW-0472">Membrane</keyword>
<dbReference type="PANTHER" id="PTHR28008:SF1">
    <property type="entry name" value="DOMAIN PROTEIN, PUTATIVE (AFU_ORTHOLOGUE AFUA_3G10980)-RELATED"/>
    <property type="match status" value="1"/>
</dbReference>
<protein>
    <submittedName>
        <fullName evidence="3">VanZ family protein</fullName>
    </submittedName>
</protein>
<evidence type="ECO:0000313" key="3">
    <source>
        <dbReference type="EMBL" id="EGL82409.1"/>
    </source>
</evidence>
<comment type="caution">
    <text evidence="3">The sequence shown here is derived from an EMBL/GenBank/DDBJ whole genome shotgun (WGS) entry which is preliminary data.</text>
</comment>
<dbReference type="InterPro" id="IPR006976">
    <property type="entry name" value="VanZ-like"/>
</dbReference>
<dbReference type="eggNOG" id="COG5652">
    <property type="taxonomic scope" value="Bacteria"/>
</dbReference>
<feature type="transmembrane region" description="Helical" evidence="1">
    <location>
        <begin position="105"/>
        <end position="122"/>
    </location>
</feature>
<sequence length="128" mass="15152">MEPKEKIRRHWRWAPALVWMGVIFYLSSRTGEEIQSMFPMFERLDWGHFAAYFILGLAYWFALQAYKLNEWQRKGLAVLFSFLYGISDEIHQAFVPGRHPDPFDVVNDVIGATLAMVVVYLCQKYRKK</sequence>
<dbReference type="RefSeq" id="WP_007505269.1">
    <property type="nucleotide sequence ID" value="NZ_AFCE01000149.1"/>
</dbReference>
<feature type="transmembrane region" description="Helical" evidence="1">
    <location>
        <begin position="75"/>
        <end position="93"/>
    </location>
</feature>
<proteinExistence type="predicted"/>
<dbReference type="EMBL" id="AFCE01000149">
    <property type="protein sequence ID" value="EGL82409.1"/>
    <property type="molecule type" value="Genomic_DNA"/>
</dbReference>
<gene>
    <name evidence="3" type="ORF">CathTA2_2041</name>
</gene>
<reference evidence="3 4" key="1">
    <citation type="journal article" date="2011" name="J. Bacteriol.">
        <title>Draft genome sequence of the thermoalkaliphilic Caldalkalibacillus thermarum strain TA2.A1.</title>
        <authorList>
            <person name="Kalamorz F."/>
            <person name="Keis S."/>
            <person name="McMillan D.G."/>
            <person name="Olsson K."/>
            <person name="Stanton J.A."/>
            <person name="Stockwell P."/>
            <person name="Black M.A."/>
            <person name="Klingeman D.M."/>
            <person name="Land M.L."/>
            <person name="Han C.S."/>
            <person name="Martin S.L."/>
            <person name="Becher S.A."/>
            <person name="Peddie C.J."/>
            <person name="Morgan H.W."/>
            <person name="Matthies D."/>
            <person name="Preiss L."/>
            <person name="Meier T."/>
            <person name="Brown S.D."/>
            <person name="Cook G.M."/>
        </authorList>
    </citation>
    <scope>NUCLEOTIDE SEQUENCE [LARGE SCALE GENOMIC DNA]</scope>
    <source>
        <strain evidence="3 4">TA2.A1</strain>
    </source>
</reference>
<evidence type="ECO:0000259" key="2">
    <source>
        <dbReference type="Pfam" id="PF04892"/>
    </source>
</evidence>
<dbReference type="PANTHER" id="PTHR28008">
    <property type="entry name" value="DOMAIN PROTEIN, PUTATIVE (AFU_ORTHOLOGUE AFUA_3G10980)-RELATED"/>
    <property type="match status" value="1"/>
</dbReference>
<evidence type="ECO:0000313" key="4">
    <source>
        <dbReference type="Proteomes" id="UP000010716"/>
    </source>
</evidence>
<accession>F5L889</accession>
<organism evidence="3 4">
    <name type="scientific">Caldalkalibacillus thermarum (strain TA2.A1)</name>
    <dbReference type="NCBI Taxonomy" id="986075"/>
    <lineage>
        <taxon>Bacteria</taxon>
        <taxon>Bacillati</taxon>
        <taxon>Bacillota</taxon>
        <taxon>Bacilli</taxon>
        <taxon>Bacillales</taxon>
        <taxon>Bacillaceae</taxon>
        <taxon>Caldalkalibacillus</taxon>
    </lineage>
</organism>
<feature type="transmembrane region" description="Helical" evidence="1">
    <location>
        <begin position="10"/>
        <end position="26"/>
    </location>
</feature>
<keyword evidence="1" id="KW-1133">Transmembrane helix</keyword>
<dbReference type="Proteomes" id="UP000010716">
    <property type="component" value="Unassembled WGS sequence"/>
</dbReference>
<dbReference type="Pfam" id="PF04892">
    <property type="entry name" value="VanZ"/>
    <property type="match status" value="1"/>
</dbReference>